<geneLocation type="plasmid" evidence="5 6">
    <name>unnamed</name>
</geneLocation>
<dbReference type="OrthoDB" id="7206433at2"/>
<dbReference type="PROSITE" id="PS00622">
    <property type="entry name" value="HTH_LUXR_1"/>
    <property type="match status" value="1"/>
</dbReference>
<dbReference type="SUPFAM" id="SSF46894">
    <property type="entry name" value="C-terminal effector domain of the bipartite response regulators"/>
    <property type="match status" value="1"/>
</dbReference>
<dbReference type="PROSITE" id="PS50043">
    <property type="entry name" value="HTH_LUXR_2"/>
    <property type="match status" value="1"/>
</dbReference>
<dbReference type="InterPro" id="IPR000792">
    <property type="entry name" value="Tscrpt_reg_LuxR_C"/>
</dbReference>
<organism evidence="5 6">
    <name type="scientific">Erythrobacter aureus</name>
    <dbReference type="NCBI Taxonomy" id="2182384"/>
    <lineage>
        <taxon>Bacteria</taxon>
        <taxon>Pseudomonadati</taxon>
        <taxon>Pseudomonadota</taxon>
        <taxon>Alphaproteobacteria</taxon>
        <taxon>Sphingomonadales</taxon>
        <taxon>Erythrobacteraceae</taxon>
        <taxon>Erythrobacter/Porphyrobacter group</taxon>
        <taxon>Erythrobacter</taxon>
    </lineage>
</organism>
<gene>
    <name evidence="5" type="ORF">DVR09_16120</name>
</gene>
<keyword evidence="1" id="KW-0805">Transcription regulation</keyword>
<dbReference type="GO" id="GO:0006355">
    <property type="term" value="P:regulation of DNA-templated transcription"/>
    <property type="evidence" value="ECO:0007669"/>
    <property type="project" value="InterPro"/>
</dbReference>
<reference evidence="5 6" key="1">
    <citation type="submission" date="2018-07" db="EMBL/GenBank/DDBJ databases">
        <title>Genome sequence of Erythrobacter strain YH-07, an antagonistic bacterium isolated from Yellow Sea.</title>
        <authorList>
            <person name="Tang T."/>
            <person name="Liu Q."/>
            <person name="Sun X."/>
        </authorList>
    </citation>
    <scope>NUCLEOTIDE SEQUENCE [LARGE SCALE GENOMIC DNA]</scope>
    <source>
        <strain evidence="5 6">YH-07</strain>
        <plasmid evidence="5 6">unnamed</plasmid>
    </source>
</reference>
<keyword evidence="3" id="KW-0804">Transcription</keyword>
<dbReference type="EMBL" id="CP031358">
    <property type="protein sequence ID" value="AXK43979.1"/>
    <property type="molecule type" value="Genomic_DNA"/>
</dbReference>
<keyword evidence="6" id="KW-1185">Reference proteome</keyword>
<dbReference type="AlphaFoldDB" id="A0A345YJ77"/>
<sequence>MRKEWRGKAWSSPFTGGVHEIWLKCYLQSTGSRGIAVVNRVPSGRSQDADGMMTARELEIVRLSASGCTTKQIAEKIEITHRTIQKHIDRVVSRIRARNKAHLIAISVAKGWVDGDNLLEDYEDYKASLPDDE</sequence>
<dbReference type="Proteomes" id="UP000254508">
    <property type="component" value="Plasmid unnamed"/>
</dbReference>
<proteinExistence type="predicted"/>
<name>A0A345YJ77_9SPHN</name>
<dbReference type="PANTHER" id="PTHR44688:SF16">
    <property type="entry name" value="DNA-BINDING TRANSCRIPTIONAL ACTIVATOR DEVR_DOSR"/>
    <property type="match status" value="1"/>
</dbReference>
<evidence type="ECO:0000256" key="1">
    <source>
        <dbReference type="ARBA" id="ARBA00023015"/>
    </source>
</evidence>
<evidence type="ECO:0000313" key="5">
    <source>
        <dbReference type="EMBL" id="AXK43979.1"/>
    </source>
</evidence>
<evidence type="ECO:0000256" key="2">
    <source>
        <dbReference type="ARBA" id="ARBA00023125"/>
    </source>
</evidence>
<keyword evidence="2" id="KW-0238">DNA-binding</keyword>
<dbReference type="InterPro" id="IPR036388">
    <property type="entry name" value="WH-like_DNA-bd_sf"/>
</dbReference>
<dbReference type="Gene3D" id="1.10.10.10">
    <property type="entry name" value="Winged helix-like DNA-binding domain superfamily/Winged helix DNA-binding domain"/>
    <property type="match status" value="1"/>
</dbReference>
<protein>
    <submittedName>
        <fullName evidence="5">LuxR family transcriptional regulator</fullName>
    </submittedName>
</protein>
<accession>A0A345YJ77</accession>
<evidence type="ECO:0000259" key="4">
    <source>
        <dbReference type="PROSITE" id="PS50043"/>
    </source>
</evidence>
<dbReference type="PRINTS" id="PR00038">
    <property type="entry name" value="HTHLUXR"/>
</dbReference>
<feature type="domain" description="HTH luxR-type" evidence="4">
    <location>
        <begin position="46"/>
        <end position="111"/>
    </location>
</feature>
<dbReference type="InterPro" id="IPR016032">
    <property type="entry name" value="Sig_transdc_resp-reg_C-effctor"/>
</dbReference>
<dbReference type="SMART" id="SM00421">
    <property type="entry name" value="HTH_LUXR"/>
    <property type="match status" value="1"/>
</dbReference>
<dbReference type="Pfam" id="PF00196">
    <property type="entry name" value="GerE"/>
    <property type="match status" value="1"/>
</dbReference>
<dbReference type="CDD" id="cd06170">
    <property type="entry name" value="LuxR_C_like"/>
    <property type="match status" value="1"/>
</dbReference>
<dbReference type="GO" id="GO:0003677">
    <property type="term" value="F:DNA binding"/>
    <property type="evidence" value="ECO:0007669"/>
    <property type="project" value="UniProtKB-KW"/>
</dbReference>
<dbReference type="PANTHER" id="PTHR44688">
    <property type="entry name" value="DNA-BINDING TRANSCRIPTIONAL ACTIVATOR DEVR_DOSR"/>
    <property type="match status" value="1"/>
</dbReference>
<evidence type="ECO:0000313" key="6">
    <source>
        <dbReference type="Proteomes" id="UP000254508"/>
    </source>
</evidence>
<dbReference type="KEGG" id="err:DVR09_16120"/>
<keyword evidence="5" id="KW-0614">Plasmid</keyword>
<evidence type="ECO:0000256" key="3">
    <source>
        <dbReference type="ARBA" id="ARBA00023163"/>
    </source>
</evidence>